<evidence type="ECO:0000313" key="2">
    <source>
        <dbReference type="Proteomes" id="UP000770717"/>
    </source>
</evidence>
<comment type="caution">
    <text evidence="1">The sequence shown here is derived from an EMBL/GenBank/DDBJ whole genome shotgun (WGS) entry which is preliminary data.</text>
</comment>
<protein>
    <submittedName>
        <fullName evidence="1">Uncharacterized protein</fullName>
    </submittedName>
</protein>
<gene>
    <name evidence="1" type="ORF">GDO78_001773</name>
</gene>
<accession>A0A8J6KJ72</accession>
<dbReference type="EMBL" id="WNTK01000001">
    <property type="protein sequence ID" value="KAG9494106.1"/>
    <property type="molecule type" value="Genomic_DNA"/>
</dbReference>
<proteinExistence type="predicted"/>
<sequence>MRFPCLPNTELVWQAWGTRHQHSAGIPFTMAFCAKGLNKFQNCFEILYFWAKKTNLPASHGLNMQGKNIGGTENTCVTS</sequence>
<reference evidence="1" key="1">
    <citation type="thesis" date="2020" institute="ProQuest LLC" country="789 East Eisenhower Parkway, Ann Arbor, MI, USA">
        <title>Comparative Genomics and Chromosome Evolution.</title>
        <authorList>
            <person name="Mudd A.B."/>
        </authorList>
    </citation>
    <scope>NUCLEOTIDE SEQUENCE</scope>
    <source>
        <strain evidence="1">HN-11 Male</strain>
        <tissue evidence="1">Kidney and liver</tissue>
    </source>
</reference>
<keyword evidence="2" id="KW-1185">Reference proteome</keyword>
<dbReference type="Proteomes" id="UP000770717">
    <property type="component" value="Unassembled WGS sequence"/>
</dbReference>
<organism evidence="1 2">
    <name type="scientific">Eleutherodactylus coqui</name>
    <name type="common">Puerto Rican coqui</name>
    <dbReference type="NCBI Taxonomy" id="57060"/>
    <lineage>
        <taxon>Eukaryota</taxon>
        <taxon>Metazoa</taxon>
        <taxon>Chordata</taxon>
        <taxon>Craniata</taxon>
        <taxon>Vertebrata</taxon>
        <taxon>Euteleostomi</taxon>
        <taxon>Amphibia</taxon>
        <taxon>Batrachia</taxon>
        <taxon>Anura</taxon>
        <taxon>Neobatrachia</taxon>
        <taxon>Hyloidea</taxon>
        <taxon>Eleutherodactylidae</taxon>
        <taxon>Eleutherodactylinae</taxon>
        <taxon>Eleutherodactylus</taxon>
        <taxon>Eleutherodactylus</taxon>
    </lineage>
</organism>
<evidence type="ECO:0000313" key="1">
    <source>
        <dbReference type="EMBL" id="KAG9494106.1"/>
    </source>
</evidence>
<name>A0A8J6KJ72_ELECQ</name>
<dbReference type="AlphaFoldDB" id="A0A8J6KJ72"/>